<organism evidence="2 3">
    <name type="scientific">Eschrichtius robustus</name>
    <name type="common">California gray whale</name>
    <name type="synonym">Eschrichtius gibbosus</name>
    <dbReference type="NCBI Taxonomy" id="9764"/>
    <lineage>
        <taxon>Eukaryota</taxon>
        <taxon>Metazoa</taxon>
        <taxon>Chordata</taxon>
        <taxon>Craniata</taxon>
        <taxon>Vertebrata</taxon>
        <taxon>Euteleostomi</taxon>
        <taxon>Mammalia</taxon>
        <taxon>Eutheria</taxon>
        <taxon>Laurasiatheria</taxon>
        <taxon>Artiodactyla</taxon>
        <taxon>Whippomorpha</taxon>
        <taxon>Cetacea</taxon>
        <taxon>Mysticeti</taxon>
        <taxon>Eschrichtiidae</taxon>
        <taxon>Eschrichtius</taxon>
    </lineage>
</organism>
<dbReference type="EMBL" id="JAIQCJ010002005">
    <property type="protein sequence ID" value="KAJ8785886.1"/>
    <property type="molecule type" value="Genomic_DNA"/>
</dbReference>
<evidence type="ECO:0000313" key="3">
    <source>
        <dbReference type="Proteomes" id="UP001159641"/>
    </source>
</evidence>
<feature type="non-terminal residue" evidence="2">
    <location>
        <position position="1"/>
    </location>
</feature>
<dbReference type="AlphaFoldDB" id="A0AB34H487"/>
<feature type="compositionally biased region" description="Basic residues" evidence="1">
    <location>
        <begin position="40"/>
        <end position="52"/>
    </location>
</feature>
<feature type="region of interest" description="Disordered" evidence="1">
    <location>
        <begin position="33"/>
        <end position="64"/>
    </location>
</feature>
<reference evidence="2 3" key="1">
    <citation type="submission" date="2022-11" db="EMBL/GenBank/DDBJ databases">
        <title>Whole genome sequence of Eschrichtius robustus ER-17-0199.</title>
        <authorList>
            <person name="Bruniche-Olsen A."/>
            <person name="Black A.N."/>
            <person name="Fields C.J."/>
            <person name="Walden K."/>
            <person name="Dewoody J.A."/>
        </authorList>
    </citation>
    <scope>NUCLEOTIDE SEQUENCE [LARGE SCALE GENOMIC DNA]</scope>
    <source>
        <strain evidence="2">ER-17-0199</strain>
        <tissue evidence="2">Blubber</tissue>
    </source>
</reference>
<proteinExistence type="predicted"/>
<gene>
    <name evidence="2" type="ORF">J1605_006846</name>
</gene>
<comment type="caution">
    <text evidence="2">The sequence shown here is derived from an EMBL/GenBank/DDBJ whole genome shotgun (WGS) entry which is preliminary data.</text>
</comment>
<protein>
    <submittedName>
        <fullName evidence="2">Uncharacterized protein</fullName>
    </submittedName>
</protein>
<dbReference type="Proteomes" id="UP001159641">
    <property type="component" value="Unassembled WGS sequence"/>
</dbReference>
<name>A0AB34H487_ESCRO</name>
<sequence length="165" mass="19344">DVLSSLWTSVQGRCSRQTVPGTWAPVWKGRKRLQRTEKGGRRRSCLSRRASRPRTSYSQKSQKSRVSRRSCLWILTGSREGRALPRPRHRAPELPGKNQLPRLWPLKVHQVQSSVELKTWKPSDWRRRRSSSSTTCLTWKTWMRADLRETSTRRCALQRLQPSRA</sequence>
<evidence type="ECO:0000256" key="1">
    <source>
        <dbReference type="SAM" id="MobiDB-lite"/>
    </source>
</evidence>
<accession>A0AB34H487</accession>
<evidence type="ECO:0000313" key="2">
    <source>
        <dbReference type="EMBL" id="KAJ8785886.1"/>
    </source>
</evidence>
<keyword evidence="3" id="KW-1185">Reference proteome</keyword>